<dbReference type="EMBL" id="WHWB01032731">
    <property type="protein sequence ID" value="KAJ7424134.1"/>
    <property type="molecule type" value="Genomic_DNA"/>
</dbReference>
<reference evidence="2" key="1">
    <citation type="submission" date="2019-10" db="EMBL/GenBank/DDBJ databases">
        <authorList>
            <person name="Soares A.E.R."/>
            <person name="Aleixo A."/>
            <person name="Schneider P."/>
            <person name="Miyaki C.Y."/>
            <person name="Schneider M.P."/>
            <person name="Mello C."/>
            <person name="Vasconcelos A.T.R."/>
        </authorList>
    </citation>
    <scope>NUCLEOTIDE SEQUENCE</scope>
    <source>
        <tissue evidence="2">Muscle</tissue>
    </source>
</reference>
<organism evidence="2 3">
    <name type="scientific">Willisornis vidua</name>
    <name type="common">Xingu scale-backed antbird</name>
    <dbReference type="NCBI Taxonomy" id="1566151"/>
    <lineage>
        <taxon>Eukaryota</taxon>
        <taxon>Metazoa</taxon>
        <taxon>Chordata</taxon>
        <taxon>Craniata</taxon>
        <taxon>Vertebrata</taxon>
        <taxon>Euteleostomi</taxon>
        <taxon>Archelosauria</taxon>
        <taxon>Archosauria</taxon>
        <taxon>Dinosauria</taxon>
        <taxon>Saurischia</taxon>
        <taxon>Theropoda</taxon>
        <taxon>Coelurosauria</taxon>
        <taxon>Aves</taxon>
        <taxon>Neognathae</taxon>
        <taxon>Neoaves</taxon>
        <taxon>Telluraves</taxon>
        <taxon>Australaves</taxon>
        <taxon>Passeriformes</taxon>
        <taxon>Thamnophilidae</taxon>
        <taxon>Willisornis</taxon>
    </lineage>
</organism>
<evidence type="ECO:0000256" key="1">
    <source>
        <dbReference type="SAM" id="MobiDB-lite"/>
    </source>
</evidence>
<comment type="caution">
    <text evidence="2">The sequence shown here is derived from an EMBL/GenBank/DDBJ whole genome shotgun (WGS) entry which is preliminary data.</text>
</comment>
<proteinExistence type="predicted"/>
<gene>
    <name evidence="2" type="ORF">WISP_30047</name>
</gene>
<sequence length="187" mass="20465">MKQESGTGSMPVGRQLFASEIREVNAGMISNADTWDKAVQLDKQRAQAVPNARQDSKDATQEMEQKALSPITSADSSAPPFLEANPNKGACPKSIVPKVSFTSDIEKDDDKDDSFDLGWLEKAQVVPQLNQNVWVNLANATGQDTIYLFTVTPIDPFWTCLKQMADRNGVNSSLKPACIPTSSYKEP</sequence>
<accession>A0ABQ9DKE8</accession>
<protein>
    <submittedName>
        <fullName evidence="2">Uncharacterized protein</fullName>
    </submittedName>
</protein>
<name>A0ABQ9DKE8_9PASS</name>
<dbReference type="Proteomes" id="UP001145742">
    <property type="component" value="Unassembled WGS sequence"/>
</dbReference>
<evidence type="ECO:0000313" key="2">
    <source>
        <dbReference type="EMBL" id="KAJ7424134.1"/>
    </source>
</evidence>
<keyword evidence="3" id="KW-1185">Reference proteome</keyword>
<evidence type="ECO:0000313" key="3">
    <source>
        <dbReference type="Proteomes" id="UP001145742"/>
    </source>
</evidence>
<feature type="region of interest" description="Disordered" evidence="1">
    <location>
        <begin position="42"/>
        <end position="93"/>
    </location>
</feature>
<feature type="compositionally biased region" description="Basic and acidic residues" evidence="1">
    <location>
        <begin position="54"/>
        <end position="65"/>
    </location>
</feature>